<feature type="compositionally biased region" description="Acidic residues" evidence="6">
    <location>
        <begin position="8"/>
        <end position="35"/>
    </location>
</feature>
<dbReference type="HAMAP" id="MF_00192">
    <property type="entry name" value="RNApol_arch_Rpo6"/>
    <property type="match status" value="1"/>
</dbReference>
<evidence type="ECO:0008006" key="9">
    <source>
        <dbReference type="Google" id="ProtNLM"/>
    </source>
</evidence>
<dbReference type="InterPro" id="IPR006111">
    <property type="entry name" value="Rpo6/Rpb6"/>
</dbReference>
<dbReference type="PIRSF" id="PIRSF000778">
    <property type="entry name" value="RpoK/RPB6"/>
    <property type="match status" value="1"/>
</dbReference>
<dbReference type="GO" id="GO:0006360">
    <property type="term" value="P:transcription by RNA polymerase I"/>
    <property type="evidence" value="ECO:0007669"/>
    <property type="project" value="TreeGrafter"/>
</dbReference>
<dbReference type="AlphaFoldDB" id="A0A6A6C2K8"/>
<evidence type="ECO:0000256" key="6">
    <source>
        <dbReference type="SAM" id="MobiDB-lite"/>
    </source>
</evidence>
<feature type="region of interest" description="Disordered" evidence="6">
    <location>
        <begin position="1"/>
        <end position="76"/>
    </location>
</feature>
<evidence type="ECO:0000256" key="1">
    <source>
        <dbReference type="ARBA" id="ARBA00004123"/>
    </source>
</evidence>
<keyword evidence="2" id="KW-0240">DNA-directed RNA polymerase</keyword>
<dbReference type="OrthoDB" id="259769at2759"/>
<dbReference type="GO" id="GO:0003677">
    <property type="term" value="F:DNA binding"/>
    <property type="evidence" value="ECO:0007669"/>
    <property type="project" value="InterPro"/>
</dbReference>
<dbReference type="InterPro" id="IPR020708">
    <property type="entry name" value="DNA-dir_RNA_polK_14-18kDa_CS"/>
</dbReference>
<proteinExistence type="inferred from homology"/>
<dbReference type="InterPro" id="IPR028363">
    <property type="entry name" value="RPB6"/>
</dbReference>
<dbReference type="Pfam" id="PF01192">
    <property type="entry name" value="RNA_pol_Rpb6"/>
    <property type="match status" value="1"/>
</dbReference>
<dbReference type="NCBIfam" id="NF002207">
    <property type="entry name" value="PRK01099.1-2"/>
    <property type="match status" value="1"/>
</dbReference>
<feature type="compositionally biased region" description="Polar residues" evidence="6">
    <location>
        <begin position="54"/>
        <end position="76"/>
    </location>
</feature>
<keyword evidence="4" id="KW-0539">Nucleus</keyword>
<accession>A0A6A6C2K8</accession>
<name>A0A6A6C2K8_ZASCE</name>
<dbReference type="GO" id="GO:0005665">
    <property type="term" value="C:RNA polymerase II, core complex"/>
    <property type="evidence" value="ECO:0007669"/>
    <property type="project" value="InterPro"/>
</dbReference>
<keyword evidence="3" id="KW-0804">Transcription</keyword>
<dbReference type="GO" id="GO:0005736">
    <property type="term" value="C:RNA polymerase I complex"/>
    <property type="evidence" value="ECO:0007669"/>
    <property type="project" value="TreeGrafter"/>
</dbReference>
<comment type="subcellular location">
    <subcellularLocation>
        <location evidence="1">Nucleus</location>
    </subcellularLocation>
</comment>
<dbReference type="PANTHER" id="PTHR47227:SF5">
    <property type="entry name" value="DNA-DIRECTED RNA POLYMERASES I, II, AND III SUBUNIT RPABC2"/>
    <property type="match status" value="1"/>
</dbReference>
<dbReference type="Proteomes" id="UP000799537">
    <property type="component" value="Unassembled WGS sequence"/>
</dbReference>
<keyword evidence="8" id="KW-1185">Reference proteome</keyword>
<gene>
    <name evidence="7" type="ORF">M409DRAFT_29043</name>
</gene>
<evidence type="ECO:0000256" key="2">
    <source>
        <dbReference type="ARBA" id="ARBA00022478"/>
    </source>
</evidence>
<dbReference type="RefSeq" id="XP_033661309.1">
    <property type="nucleotide sequence ID" value="XM_033809286.1"/>
</dbReference>
<dbReference type="Gene3D" id="3.90.940.10">
    <property type="match status" value="1"/>
</dbReference>
<dbReference type="InterPro" id="IPR006110">
    <property type="entry name" value="Pol_omega/Rpo6/RPB6"/>
</dbReference>
<dbReference type="PIRSF" id="PIRSF500154">
    <property type="entry name" value="RPB6"/>
    <property type="match status" value="1"/>
</dbReference>
<dbReference type="EMBL" id="ML993626">
    <property type="protein sequence ID" value="KAF2160420.1"/>
    <property type="molecule type" value="Genomic_DNA"/>
</dbReference>
<dbReference type="GeneID" id="54562558"/>
<dbReference type="GO" id="GO:0003899">
    <property type="term" value="F:DNA-directed RNA polymerase activity"/>
    <property type="evidence" value="ECO:0007669"/>
    <property type="project" value="InterPro"/>
</dbReference>
<dbReference type="GO" id="GO:0042797">
    <property type="term" value="P:tRNA transcription by RNA polymerase III"/>
    <property type="evidence" value="ECO:0007669"/>
    <property type="project" value="TreeGrafter"/>
</dbReference>
<sequence>MSDYGGGGDEDMRDFGDVEEYEDNLIEETNFEENYDANGPADADVDPNEAASKAQLNSTDYTDQNNIVASGDPTTGINTVKSVKSKKIATERRTTTPYMTKYERARVLGTRALQISMGAPVLVDVESETDPLQIALKELREKKIPLVVRRYLPDGFYEDWTCEELL</sequence>
<comment type="similarity">
    <text evidence="5">Belongs to the archaeal Rpo6/eukaryotic RPB6 RNA polymerase subunit family.</text>
</comment>
<evidence type="ECO:0000256" key="3">
    <source>
        <dbReference type="ARBA" id="ARBA00023163"/>
    </source>
</evidence>
<organism evidence="7 8">
    <name type="scientific">Zasmidium cellare ATCC 36951</name>
    <dbReference type="NCBI Taxonomy" id="1080233"/>
    <lineage>
        <taxon>Eukaryota</taxon>
        <taxon>Fungi</taxon>
        <taxon>Dikarya</taxon>
        <taxon>Ascomycota</taxon>
        <taxon>Pezizomycotina</taxon>
        <taxon>Dothideomycetes</taxon>
        <taxon>Dothideomycetidae</taxon>
        <taxon>Mycosphaerellales</taxon>
        <taxon>Mycosphaerellaceae</taxon>
        <taxon>Zasmidium</taxon>
    </lineage>
</organism>
<dbReference type="SUPFAM" id="SSF63562">
    <property type="entry name" value="RPB6/omega subunit-like"/>
    <property type="match status" value="1"/>
</dbReference>
<evidence type="ECO:0000256" key="4">
    <source>
        <dbReference type="ARBA" id="ARBA00023242"/>
    </source>
</evidence>
<dbReference type="GO" id="GO:0005666">
    <property type="term" value="C:RNA polymerase III complex"/>
    <property type="evidence" value="ECO:0007669"/>
    <property type="project" value="TreeGrafter"/>
</dbReference>
<dbReference type="GO" id="GO:0006366">
    <property type="term" value="P:transcription by RNA polymerase II"/>
    <property type="evidence" value="ECO:0007669"/>
    <property type="project" value="TreeGrafter"/>
</dbReference>
<evidence type="ECO:0000313" key="8">
    <source>
        <dbReference type="Proteomes" id="UP000799537"/>
    </source>
</evidence>
<evidence type="ECO:0000256" key="5">
    <source>
        <dbReference type="ARBA" id="ARBA00025773"/>
    </source>
</evidence>
<reference evidence="7" key="1">
    <citation type="journal article" date="2020" name="Stud. Mycol.">
        <title>101 Dothideomycetes genomes: a test case for predicting lifestyles and emergence of pathogens.</title>
        <authorList>
            <person name="Haridas S."/>
            <person name="Albert R."/>
            <person name="Binder M."/>
            <person name="Bloem J."/>
            <person name="Labutti K."/>
            <person name="Salamov A."/>
            <person name="Andreopoulos B."/>
            <person name="Baker S."/>
            <person name="Barry K."/>
            <person name="Bills G."/>
            <person name="Bluhm B."/>
            <person name="Cannon C."/>
            <person name="Castanera R."/>
            <person name="Culley D."/>
            <person name="Daum C."/>
            <person name="Ezra D."/>
            <person name="Gonzalez J."/>
            <person name="Henrissat B."/>
            <person name="Kuo A."/>
            <person name="Liang C."/>
            <person name="Lipzen A."/>
            <person name="Lutzoni F."/>
            <person name="Magnuson J."/>
            <person name="Mondo S."/>
            <person name="Nolan M."/>
            <person name="Ohm R."/>
            <person name="Pangilinan J."/>
            <person name="Park H.-J."/>
            <person name="Ramirez L."/>
            <person name="Alfaro M."/>
            <person name="Sun H."/>
            <person name="Tritt A."/>
            <person name="Yoshinaga Y."/>
            <person name="Zwiers L.-H."/>
            <person name="Turgeon B."/>
            <person name="Goodwin S."/>
            <person name="Spatafora J."/>
            <person name="Crous P."/>
            <person name="Grigoriev I."/>
        </authorList>
    </citation>
    <scope>NUCLEOTIDE SEQUENCE</scope>
    <source>
        <strain evidence="7">ATCC 36951</strain>
    </source>
</reference>
<dbReference type="PROSITE" id="PS01111">
    <property type="entry name" value="RNA_POL_K_14KD"/>
    <property type="match status" value="1"/>
</dbReference>
<protein>
    <recommendedName>
        <fullName evidence="9">RNA polymerase Rpb6</fullName>
    </recommendedName>
</protein>
<dbReference type="NCBIfam" id="NF002208">
    <property type="entry name" value="PRK01099.1-3"/>
    <property type="match status" value="1"/>
</dbReference>
<dbReference type="InterPro" id="IPR036161">
    <property type="entry name" value="RPB6/omega-like_sf"/>
</dbReference>
<dbReference type="PANTHER" id="PTHR47227">
    <property type="entry name" value="DNA-DIRECTED RNA POLYMERASE SUBUNIT K"/>
    <property type="match status" value="1"/>
</dbReference>
<evidence type="ECO:0000313" key="7">
    <source>
        <dbReference type="EMBL" id="KAF2160420.1"/>
    </source>
</evidence>
<dbReference type="SMART" id="SM01409">
    <property type="entry name" value="RNA_pol_Rpb6"/>
    <property type="match status" value="1"/>
</dbReference>